<protein>
    <submittedName>
        <fullName evidence="2">Protease complex subunit PrcB family protein</fullName>
    </submittedName>
</protein>
<dbReference type="PROSITE" id="PS51257">
    <property type="entry name" value="PROKAR_LIPOPROTEIN"/>
    <property type="match status" value="1"/>
</dbReference>
<evidence type="ECO:0000313" key="2">
    <source>
        <dbReference type="EMBL" id="HII59847.1"/>
    </source>
</evidence>
<dbReference type="GO" id="GO:0008233">
    <property type="term" value="F:peptidase activity"/>
    <property type="evidence" value="ECO:0007669"/>
    <property type="project" value="UniProtKB-KW"/>
</dbReference>
<proteinExistence type="predicted"/>
<dbReference type="Proteomes" id="UP000645676">
    <property type="component" value="Unassembled WGS sequence"/>
</dbReference>
<accession>A0A832SKT6</accession>
<keyword evidence="2" id="KW-0645">Protease</keyword>
<dbReference type="AlphaFoldDB" id="A0A832SKT6"/>
<organism evidence="2 3">
    <name type="scientific">Methanocaldococcus jannaschii</name>
    <dbReference type="NCBI Taxonomy" id="2190"/>
    <lineage>
        <taxon>Archaea</taxon>
        <taxon>Methanobacteriati</taxon>
        <taxon>Methanobacteriota</taxon>
        <taxon>Methanomada group</taxon>
        <taxon>Methanococci</taxon>
        <taxon>Methanococcales</taxon>
        <taxon>Methanocaldococcaceae</taxon>
        <taxon>Methanocaldococcus</taxon>
    </lineage>
</organism>
<dbReference type="OMA" id="VYPYEIV"/>
<keyword evidence="2" id="KW-0378">Hydrolase</keyword>
<evidence type="ECO:0000259" key="1">
    <source>
        <dbReference type="Pfam" id="PF14343"/>
    </source>
</evidence>
<evidence type="ECO:0000313" key="3">
    <source>
        <dbReference type="Proteomes" id="UP000645676"/>
    </source>
</evidence>
<gene>
    <name evidence="2" type="ORF">HA335_04640</name>
</gene>
<dbReference type="GO" id="GO:0006508">
    <property type="term" value="P:proteolysis"/>
    <property type="evidence" value="ECO:0007669"/>
    <property type="project" value="UniProtKB-KW"/>
</dbReference>
<feature type="domain" description="PrcB C-terminal" evidence="1">
    <location>
        <begin position="96"/>
        <end position="150"/>
    </location>
</feature>
<dbReference type="EMBL" id="DUJR01000024">
    <property type="protein sequence ID" value="HII59847.1"/>
    <property type="molecule type" value="Genomic_DNA"/>
</dbReference>
<reference evidence="2" key="1">
    <citation type="journal article" date="2020" name="bioRxiv">
        <title>A rank-normalized archaeal taxonomy based on genome phylogeny resolves widespread incomplete and uneven classifications.</title>
        <authorList>
            <person name="Rinke C."/>
            <person name="Chuvochina M."/>
            <person name="Mussig A.J."/>
            <person name="Chaumeil P.-A."/>
            <person name="Waite D.W."/>
            <person name="Whitman W.B."/>
            <person name="Parks D.H."/>
            <person name="Hugenholtz P."/>
        </authorList>
    </citation>
    <scope>NUCLEOTIDE SEQUENCE</scope>
    <source>
        <strain evidence="2">UBA8849</strain>
    </source>
</reference>
<sequence>MKKKIIILFLFTAILCSITLCGCISFEKTQIGNYNIKNNSCINSNVSKNQTIQNVSDKIVNNNTNILNTLNYEIIAYGAFGEKNRGYYYYYKDNKTIIVINLEEMPTAGYKIKIINITETANKITVYYKVIPPKEFAAMVVTYPYIKLSVNGTYNVECKEVR</sequence>
<dbReference type="RefSeq" id="WP_010870890.1">
    <property type="nucleotide sequence ID" value="NC_000909.1"/>
</dbReference>
<dbReference type="Pfam" id="PF14343">
    <property type="entry name" value="PrcB_C"/>
    <property type="match status" value="1"/>
</dbReference>
<name>A0A832SKT6_9EURY</name>
<comment type="caution">
    <text evidence="2">The sequence shown here is derived from an EMBL/GenBank/DDBJ whole genome shotgun (WGS) entry which is preliminary data.</text>
</comment>
<dbReference type="InterPro" id="IPR025748">
    <property type="entry name" value="PrcB_C_dom"/>
</dbReference>